<dbReference type="AlphaFoldDB" id="A7RQA2"/>
<keyword evidence="3" id="KW-0808">Transferase</keyword>
<keyword evidence="7" id="KW-0238">DNA-binding</keyword>
<dbReference type="GO" id="GO:0046982">
    <property type="term" value="F:protein heterodimerization activity"/>
    <property type="evidence" value="ECO:0007669"/>
    <property type="project" value="InterPro"/>
</dbReference>
<evidence type="ECO:0000256" key="5">
    <source>
        <dbReference type="ARBA" id="ARBA00022990"/>
    </source>
</evidence>
<dbReference type="GO" id="GO:0003677">
    <property type="term" value="F:DNA binding"/>
    <property type="evidence" value="ECO:0007669"/>
    <property type="project" value="UniProtKB-KW"/>
</dbReference>
<evidence type="ECO:0000256" key="6">
    <source>
        <dbReference type="ARBA" id="ARBA00023054"/>
    </source>
</evidence>
<keyword evidence="6" id="KW-0175">Coiled coil</keyword>
<evidence type="ECO:0000256" key="10">
    <source>
        <dbReference type="ARBA" id="ARBA00062516"/>
    </source>
</evidence>
<keyword evidence="5" id="KW-0007">Acetylation</keyword>
<evidence type="ECO:0000256" key="9">
    <source>
        <dbReference type="ARBA" id="ARBA00059032"/>
    </source>
</evidence>
<feature type="domain" description="Transcription factor CBF/NF-Y/archaeal histone" evidence="13">
    <location>
        <begin position="15"/>
        <end position="70"/>
    </location>
</feature>
<dbReference type="GO" id="GO:0005634">
    <property type="term" value="C:nucleus"/>
    <property type="evidence" value="ECO:0000318"/>
    <property type="project" value="GO_Central"/>
</dbReference>
<evidence type="ECO:0000256" key="12">
    <source>
        <dbReference type="ARBA" id="ARBA00083235"/>
    </source>
</evidence>
<dbReference type="Pfam" id="PF00808">
    <property type="entry name" value="CBFD_NFYB_HMF"/>
    <property type="match status" value="1"/>
</dbReference>
<evidence type="ECO:0000256" key="7">
    <source>
        <dbReference type="ARBA" id="ARBA00023125"/>
    </source>
</evidence>
<dbReference type="GO" id="GO:0006338">
    <property type="term" value="P:chromatin remodeling"/>
    <property type="evidence" value="ECO:0000318"/>
    <property type="project" value="GO_Central"/>
</dbReference>
<dbReference type="GO" id="GO:0016779">
    <property type="term" value="F:nucleotidyltransferase activity"/>
    <property type="evidence" value="ECO:0007669"/>
    <property type="project" value="UniProtKB-KW"/>
</dbReference>
<name>A7RQA2_NEMVE</name>
<dbReference type="GO" id="GO:0008623">
    <property type="term" value="C:CHRAC"/>
    <property type="evidence" value="ECO:0000318"/>
    <property type="project" value="GO_Central"/>
</dbReference>
<protein>
    <recommendedName>
        <fullName evidence="11">Chromatin accessibility complex protein 1</fullName>
    </recommendedName>
    <alternativeName>
        <fullName evidence="12">DNA polymerase epsilon subunit p15</fullName>
    </alternativeName>
</protein>
<dbReference type="STRING" id="45351.A7RQA2"/>
<reference evidence="14 15" key="1">
    <citation type="journal article" date="2007" name="Science">
        <title>Sea anemone genome reveals ancestral eumetazoan gene repertoire and genomic organization.</title>
        <authorList>
            <person name="Putnam N.H."/>
            <person name="Srivastava M."/>
            <person name="Hellsten U."/>
            <person name="Dirks B."/>
            <person name="Chapman J."/>
            <person name="Salamov A."/>
            <person name="Terry A."/>
            <person name="Shapiro H."/>
            <person name="Lindquist E."/>
            <person name="Kapitonov V.V."/>
            <person name="Jurka J."/>
            <person name="Genikhovich G."/>
            <person name="Grigoriev I.V."/>
            <person name="Lucas S.M."/>
            <person name="Steele R.E."/>
            <person name="Finnerty J.R."/>
            <person name="Technau U."/>
            <person name="Martindale M.Q."/>
            <person name="Rokhsar D.S."/>
        </authorList>
    </citation>
    <scope>NUCLEOTIDE SEQUENCE [LARGE SCALE GENOMIC DNA]</scope>
    <source>
        <strain evidence="15">CH2 X CH6</strain>
    </source>
</reference>
<dbReference type="CDD" id="cd22924">
    <property type="entry name" value="HFD_CHRAC1-like"/>
    <property type="match status" value="1"/>
</dbReference>
<keyword evidence="15" id="KW-1185">Reference proteome</keyword>
<dbReference type="InterPro" id="IPR050568">
    <property type="entry name" value="Transcr_DNA_Rep_Reg"/>
</dbReference>
<evidence type="ECO:0000259" key="13">
    <source>
        <dbReference type="Pfam" id="PF00808"/>
    </source>
</evidence>
<dbReference type="EMBL" id="DS469528">
    <property type="protein sequence ID" value="EDO46324.1"/>
    <property type="molecule type" value="Genomic_DNA"/>
</dbReference>
<keyword evidence="4" id="KW-0548">Nucleotidyltransferase</keyword>
<dbReference type="Gene3D" id="1.10.20.10">
    <property type="entry name" value="Histone, subunit A"/>
    <property type="match status" value="1"/>
</dbReference>
<evidence type="ECO:0000256" key="2">
    <source>
        <dbReference type="ARBA" id="ARBA00022553"/>
    </source>
</evidence>
<comment type="function">
    <text evidence="9">Forms a complex with DNA polymerase epsilon subunit POLE3 and binds naked DNA, which is then incorporated into chromatin, aided by the nucleosome remodeling activity of ISWI/SNF2H and ACF1. Does not enhance nucleosome sliding activity of the ACF-5 ISWI chromatin remodeling complex.</text>
</comment>
<evidence type="ECO:0000256" key="1">
    <source>
        <dbReference type="ARBA" id="ARBA00004123"/>
    </source>
</evidence>
<dbReference type="Proteomes" id="UP000001593">
    <property type="component" value="Unassembled WGS sequence"/>
</dbReference>
<dbReference type="PhylomeDB" id="A7RQA2"/>
<dbReference type="FunFam" id="1.10.20.10:FF:000048">
    <property type="entry name" value="Chromatin accessibility complex subunit 1"/>
    <property type="match status" value="1"/>
</dbReference>
<evidence type="ECO:0000256" key="3">
    <source>
        <dbReference type="ARBA" id="ARBA00022679"/>
    </source>
</evidence>
<comment type="subunit">
    <text evidence="10">Heterodimer with POLE3; binds to DNA. Component of the CHRAC ISWI chromatin remodeling complex at least composed of SMARCA5/SNF2H, BAZ1A/ACF1, CHRAC1 and POLE3; the complex preferentially binds DNA through the CHRAC1-POLE3 heterodimer and possesses ATP-dependent nucleosome-remodeling activity. Within the complex, the heterodimer with POLE3 interacts with SMARCA5/SNF2H; the interaction is direct and enhances nucleosome sliding activity by the SMARCA5/SNF2H and BAZ1A/ACF1 interaction. Within the complex, the heterodimer with POLE3 interacts with BAZ1A/ACF1; the interactions are direct.</text>
</comment>
<evidence type="ECO:0000256" key="11">
    <source>
        <dbReference type="ARBA" id="ARBA00071805"/>
    </source>
</evidence>
<accession>A7RQA2</accession>
<proteinExistence type="predicted"/>
<keyword evidence="8" id="KW-0539">Nucleus</keyword>
<organism evidence="14 15">
    <name type="scientific">Nematostella vectensis</name>
    <name type="common">Starlet sea anemone</name>
    <dbReference type="NCBI Taxonomy" id="45351"/>
    <lineage>
        <taxon>Eukaryota</taxon>
        <taxon>Metazoa</taxon>
        <taxon>Cnidaria</taxon>
        <taxon>Anthozoa</taxon>
        <taxon>Hexacorallia</taxon>
        <taxon>Actiniaria</taxon>
        <taxon>Edwardsiidae</taxon>
        <taxon>Nematostella</taxon>
    </lineage>
</organism>
<keyword evidence="2" id="KW-0597">Phosphoprotein</keyword>
<dbReference type="HOGENOM" id="CLU_1099616_0_0_1"/>
<dbReference type="PANTHER" id="PTHR10252">
    <property type="entry name" value="HISTONE-LIKE TRANSCRIPTION FACTOR CCAAT-RELATED"/>
    <property type="match status" value="1"/>
</dbReference>
<evidence type="ECO:0000256" key="8">
    <source>
        <dbReference type="ARBA" id="ARBA00023242"/>
    </source>
</evidence>
<evidence type="ECO:0000256" key="4">
    <source>
        <dbReference type="ARBA" id="ARBA00022695"/>
    </source>
</evidence>
<dbReference type="InParanoid" id="A7RQA2"/>
<comment type="subcellular location">
    <subcellularLocation>
        <location evidence="1">Nucleus</location>
    </subcellularLocation>
</comment>
<dbReference type="InterPro" id="IPR003958">
    <property type="entry name" value="CBFA_NFYB_domain"/>
</dbReference>
<gene>
    <name evidence="14" type="ORF">NEMVEDRAFT_v1g239929</name>
</gene>
<sequence>MADEHGSPESGKLTQLPLSKIKTIMKSSPDLANISQESLFLIARSTEVFVNYLAVAALKKEESKKHLSYKALAQLVEDEDALQFLSDIIPPKMLVKDYFEMMKKKESHTEQVTKYNPGYIYQDAGPLAGKQGFFLQSENKAELGRYRVKRFLSYEMGSVPIGSQQFARIISNQMRKENYNATGSSVLQNERLEKEEFKAGQPSGIFNMASAAFLLFTPKSQFGVLQAKTASDYKQPLYVEIEFPVDDLKDKNW</sequence>
<dbReference type="InterPro" id="IPR009072">
    <property type="entry name" value="Histone-fold"/>
</dbReference>
<dbReference type="GO" id="GO:0006261">
    <property type="term" value="P:DNA-templated DNA replication"/>
    <property type="evidence" value="ECO:0000318"/>
    <property type="project" value="GO_Central"/>
</dbReference>
<dbReference type="PANTHER" id="PTHR10252:SF54">
    <property type="entry name" value="CHROMATIN ACCESSIBILITY COMPLEX PROTEIN 1"/>
    <property type="match status" value="1"/>
</dbReference>
<dbReference type="SUPFAM" id="SSF47113">
    <property type="entry name" value="Histone-fold"/>
    <property type="match status" value="1"/>
</dbReference>
<evidence type="ECO:0000313" key="15">
    <source>
        <dbReference type="Proteomes" id="UP000001593"/>
    </source>
</evidence>
<evidence type="ECO:0000313" key="14">
    <source>
        <dbReference type="EMBL" id="EDO46324.1"/>
    </source>
</evidence>
<dbReference type="eggNOG" id="KOG1657">
    <property type="taxonomic scope" value="Eukaryota"/>
</dbReference>